<feature type="binding site" evidence="14">
    <location>
        <position position="58"/>
    </location>
    <ligand>
        <name>Zn(2+)</name>
        <dbReference type="ChEBI" id="CHEBI:29105"/>
        <label>1</label>
    </ligand>
</feature>
<dbReference type="GO" id="GO:0035267">
    <property type="term" value="C:NuA4 histone acetyltransferase complex"/>
    <property type="evidence" value="ECO:0007669"/>
    <property type="project" value="TreeGrafter"/>
</dbReference>
<dbReference type="OrthoDB" id="2505961at2759"/>
<dbReference type="Proteomes" id="UP000182658">
    <property type="component" value="Unassembled WGS sequence"/>
</dbReference>
<dbReference type="SMART" id="SM00249">
    <property type="entry name" value="PHD"/>
    <property type="match status" value="1"/>
</dbReference>
<dbReference type="InParanoid" id="A0A1J7JFS7"/>
<dbReference type="InterPro" id="IPR019787">
    <property type="entry name" value="Znf_PHD-finger"/>
</dbReference>
<evidence type="ECO:0000256" key="11">
    <source>
        <dbReference type="ARBA" id="ARBA00037044"/>
    </source>
</evidence>
<protein>
    <recommendedName>
        <fullName evidence="12">Chromatin modification-related protein YNG2</fullName>
    </recommendedName>
    <alternativeName>
        <fullName evidence="13">ING1 homolog 2</fullName>
    </alternativeName>
</protein>
<feature type="compositionally biased region" description="Acidic residues" evidence="16">
    <location>
        <begin position="37"/>
        <end position="49"/>
    </location>
</feature>
<dbReference type="Gene3D" id="3.30.40.10">
    <property type="entry name" value="Zinc/RING finger domain, C3HC4 (zinc finger)"/>
    <property type="match status" value="1"/>
</dbReference>
<keyword evidence="3 14" id="KW-0479">Metal-binding</keyword>
<sequence>MRGGHIKHLSAHLEEIALGAVAFHADVDSEHGTAATDTDEDKGGDDDEDHDNRKYCLCQMVSSGNMCTCDNDECQIRRFHWSCVGLESEPTRPWYCPTCQ</sequence>
<reference evidence="18 19" key="1">
    <citation type="submission" date="2016-10" db="EMBL/GenBank/DDBJ databases">
        <title>Draft genome sequence of Coniochaeta ligniaria NRRL30616, a lignocellulolytic fungus for bioabatement of inhibitors in plant biomass hydrolysates.</title>
        <authorList>
            <consortium name="DOE Joint Genome Institute"/>
            <person name="Jimenez D.J."/>
            <person name="Hector R.E."/>
            <person name="Riley R."/>
            <person name="Sun H."/>
            <person name="Grigoriev I.V."/>
            <person name="Van Elsas J.D."/>
            <person name="Nichols N.N."/>
        </authorList>
    </citation>
    <scope>NUCLEOTIDE SEQUENCE [LARGE SCALE GENOMIC DNA]</scope>
    <source>
        <strain evidence="18 19">NRRL 30616</strain>
    </source>
</reference>
<dbReference type="PROSITE" id="PS50016">
    <property type="entry name" value="ZF_PHD_2"/>
    <property type="match status" value="1"/>
</dbReference>
<organism evidence="18 19">
    <name type="scientific">Coniochaeta ligniaria NRRL 30616</name>
    <dbReference type="NCBI Taxonomy" id="1408157"/>
    <lineage>
        <taxon>Eukaryota</taxon>
        <taxon>Fungi</taxon>
        <taxon>Dikarya</taxon>
        <taxon>Ascomycota</taxon>
        <taxon>Pezizomycotina</taxon>
        <taxon>Sordariomycetes</taxon>
        <taxon>Sordariomycetidae</taxon>
        <taxon>Coniochaetales</taxon>
        <taxon>Coniochaetaceae</taxon>
        <taxon>Coniochaeta</taxon>
    </lineage>
</organism>
<evidence type="ECO:0000259" key="17">
    <source>
        <dbReference type="PROSITE" id="PS50016"/>
    </source>
</evidence>
<evidence type="ECO:0000256" key="4">
    <source>
        <dbReference type="ARBA" id="ARBA00022763"/>
    </source>
</evidence>
<dbReference type="GO" id="GO:0051321">
    <property type="term" value="P:meiotic cell cycle"/>
    <property type="evidence" value="ECO:0007669"/>
    <property type="project" value="UniProtKB-KW"/>
</dbReference>
<keyword evidence="5 15" id="KW-0863">Zinc-finger</keyword>
<dbReference type="EMBL" id="KV875098">
    <property type="protein sequence ID" value="OIW28568.1"/>
    <property type="molecule type" value="Genomic_DNA"/>
</dbReference>
<evidence type="ECO:0000256" key="15">
    <source>
        <dbReference type="PROSITE-ProRule" id="PRU00146"/>
    </source>
</evidence>
<proteinExistence type="inferred from homology"/>
<dbReference type="InterPro" id="IPR011011">
    <property type="entry name" value="Znf_FYVE_PHD"/>
</dbReference>
<evidence type="ECO:0000256" key="3">
    <source>
        <dbReference type="ARBA" id="ARBA00022723"/>
    </source>
</evidence>
<dbReference type="InterPro" id="IPR013083">
    <property type="entry name" value="Znf_RING/FYVE/PHD"/>
</dbReference>
<evidence type="ECO:0000256" key="8">
    <source>
        <dbReference type="ARBA" id="ARBA00023204"/>
    </source>
</evidence>
<evidence type="ECO:0000256" key="13">
    <source>
        <dbReference type="ARBA" id="ARBA00042676"/>
    </source>
</evidence>
<evidence type="ECO:0000256" key="1">
    <source>
        <dbReference type="ARBA" id="ARBA00004123"/>
    </source>
</evidence>
<dbReference type="AlphaFoldDB" id="A0A1J7JFS7"/>
<gene>
    <name evidence="18" type="ORF">CONLIGDRAFT_578698</name>
</gene>
<dbReference type="GO" id="GO:0006281">
    <property type="term" value="P:DNA repair"/>
    <property type="evidence" value="ECO:0007669"/>
    <property type="project" value="UniProtKB-KW"/>
</dbReference>
<evidence type="ECO:0000313" key="18">
    <source>
        <dbReference type="EMBL" id="OIW28568.1"/>
    </source>
</evidence>
<evidence type="ECO:0000256" key="10">
    <source>
        <dbReference type="ARBA" id="ARBA00023254"/>
    </source>
</evidence>
<feature type="binding site" evidence="14">
    <location>
        <position position="56"/>
    </location>
    <ligand>
        <name>Zn(2+)</name>
        <dbReference type="ChEBI" id="CHEBI:29105"/>
        <label>1</label>
    </ligand>
</feature>
<evidence type="ECO:0000256" key="12">
    <source>
        <dbReference type="ARBA" id="ARBA00040138"/>
    </source>
</evidence>
<feature type="binding site" evidence="14">
    <location>
        <position position="99"/>
    </location>
    <ligand>
        <name>Zn(2+)</name>
        <dbReference type="ChEBI" id="CHEBI:29105"/>
        <label>2</label>
    </ligand>
</feature>
<comment type="function">
    <text evidence="11">Component of the NuA4 histone acetyltransferase complex which is involved in transcriptional activation of selected genes principally by acetylation of nucleosomal histone H4 and H2A. The NuA4 complex is also involved in DNA repair. Involved in cell cycle progression and meiosis.</text>
</comment>
<evidence type="ECO:0000256" key="14">
    <source>
        <dbReference type="PIRSR" id="PIRSR628651-51"/>
    </source>
</evidence>
<evidence type="ECO:0000256" key="2">
    <source>
        <dbReference type="ARBA" id="ARBA00010210"/>
    </source>
</evidence>
<keyword evidence="4" id="KW-0227">DNA damage</keyword>
<feature type="region of interest" description="Disordered" evidence="16">
    <location>
        <begin position="30"/>
        <end position="50"/>
    </location>
</feature>
<feature type="binding site" evidence="14">
    <location>
        <position position="74"/>
    </location>
    <ligand>
        <name>Zn(2+)</name>
        <dbReference type="ChEBI" id="CHEBI:29105"/>
        <label>2</label>
    </ligand>
</feature>
<dbReference type="GO" id="GO:0005634">
    <property type="term" value="C:nucleus"/>
    <property type="evidence" value="ECO:0007669"/>
    <property type="project" value="UniProtKB-SubCell"/>
</dbReference>
<feature type="binding site" evidence="14">
    <location>
        <position position="96"/>
    </location>
    <ligand>
        <name>Zn(2+)</name>
        <dbReference type="ChEBI" id="CHEBI:29105"/>
        <label>2</label>
    </ligand>
</feature>
<feature type="binding site" evidence="14">
    <location>
        <position position="69"/>
    </location>
    <ligand>
        <name>Zn(2+)</name>
        <dbReference type="ChEBI" id="CHEBI:29105"/>
        <label>2</label>
    </ligand>
</feature>
<dbReference type="GO" id="GO:0006355">
    <property type="term" value="P:regulation of DNA-templated transcription"/>
    <property type="evidence" value="ECO:0007669"/>
    <property type="project" value="TreeGrafter"/>
</dbReference>
<evidence type="ECO:0000256" key="7">
    <source>
        <dbReference type="ARBA" id="ARBA00022853"/>
    </source>
</evidence>
<name>A0A1J7JFS7_9PEZI</name>
<keyword evidence="9" id="KW-0539">Nucleus</keyword>
<keyword evidence="7" id="KW-0156">Chromatin regulator</keyword>
<evidence type="ECO:0000256" key="6">
    <source>
        <dbReference type="ARBA" id="ARBA00022833"/>
    </source>
</evidence>
<evidence type="ECO:0000313" key="19">
    <source>
        <dbReference type="Proteomes" id="UP000182658"/>
    </source>
</evidence>
<accession>A0A1J7JFS7</accession>
<keyword evidence="8" id="KW-0234">DNA repair</keyword>
<comment type="subcellular location">
    <subcellularLocation>
        <location evidence="1">Nucleus</location>
    </subcellularLocation>
</comment>
<keyword evidence="19" id="KW-1185">Reference proteome</keyword>
<keyword evidence="10" id="KW-0469">Meiosis</keyword>
<feature type="binding site" evidence="14">
    <location>
        <position position="80"/>
    </location>
    <ligand>
        <name>Zn(2+)</name>
        <dbReference type="ChEBI" id="CHEBI:29105"/>
        <label>1</label>
    </ligand>
</feature>
<evidence type="ECO:0000256" key="5">
    <source>
        <dbReference type="ARBA" id="ARBA00022771"/>
    </source>
</evidence>
<keyword evidence="6 14" id="KW-0862">Zinc</keyword>
<dbReference type="PANTHER" id="PTHR10333">
    <property type="entry name" value="INHIBITOR OF GROWTH PROTEIN"/>
    <property type="match status" value="1"/>
</dbReference>
<feature type="domain" description="PHD-type" evidence="17">
    <location>
        <begin position="53"/>
        <end position="100"/>
    </location>
</feature>
<dbReference type="GO" id="GO:0006325">
    <property type="term" value="P:chromatin organization"/>
    <property type="evidence" value="ECO:0007669"/>
    <property type="project" value="UniProtKB-KW"/>
</dbReference>
<dbReference type="PANTHER" id="PTHR10333:SF100">
    <property type="entry name" value="CHROMATIN MODIFICATION-RELATED PROTEIN YNG2"/>
    <property type="match status" value="1"/>
</dbReference>
<dbReference type="GO" id="GO:0008270">
    <property type="term" value="F:zinc ion binding"/>
    <property type="evidence" value="ECO:0007669"/>
    <property type="project" value="UniProtKB-KW"/>
</dbReference>
<dbReference type="SUPFAM" id="SSF57903">
    <property type="entry name" value="FYVE/PHD zinc finger"/>
    <property type="match status" value="1"/>
</dbReference>
<feature type="non-terminal residue" evidence="18">
    <location>
        <position position="100"/>
    </location>
</feature>
<comment type="similarity">
    <text evidence="2">Belongs to the ING family.</text>
</comment>
<dbReference type="InterPro" id="IPR028651">
    <property type="entry name" value="ING_fam"/>
</dbReference>
<dbReference type="STRING" id="1408157.A0A1J7JFS7"/>
<evidence type="ECO:0000256" key="16">
    <source>
        <dbReference type="SAM" id="MobiDB-lite"/>
    </source>
</evidence>
<feature type="binding site" evidence="14">
    <location>
        <position position="83"/>
    </location>
    <ligand>
        <name>Zn(2+)</name>
        <dbReference type="ChEBI" id="CHEBI:29105"/>
        <label>1</label>
    </ligand>
</feature>
<evidence type="ECO:0000256" key="9">
    <source>
        <dbReference type="ARBA" id="ARBA00023242"/>
    </source>
</evidence>
<dbReference type="InterPro" id="IPR001965">
    <property type="entry name" value="Znf_PHD"/>
</dbReference>